<dbReference type="Gene3D" id="1.10.150.130">
    <property type="match status" value="1"/>
</dbReference>
<dbReference type="PANTHER" id="PTHR30629:SF2">
    <property type="entry name" value="PROPHAGE INTEGRASE INTS-RELATED"/>
    <property type="match status" value="1"/>
</dbReference>
<dbReference type="Proteomes" id="UP001241603">
    <property type="component" value="Unassembled WGS sequence"/>
</dbReference>
<proteinExistence type="inferred from homology"/>
<evidence type="ECO:0000256" key="3">
    <source>
        <dbReference type="ARBA" id="ARBA00023125"/>
    </source>
</evidence>
<organism evidence="8 9">
    <name type="scientific">Kaistia dalseonensis</name>
    <dbReference type="NCBI Taxonomy" id="410840"/>
    <lineage>
        <taxon>Bacteria</taxon>
        <taxon>Pseudomonadati</taxon>
        <taxon>Pseudomonadota</taxon>
        <taxon>Alphaproteobacteria</taxon>
        <taxon>Hyphomicrobiales</taxon>
        <taxon>Kaistiaceae</taxon>
        <taxon>Kaistia</taxon>
    </lineage>
</organism>
<keyword evidence="4" id="KW-0233">DNA recombination</keyword>
<keyword evidence="9" id="KW-1185">Reference proteome</keyword>
<name>A0ABU0H2E1_9HYPH</name>
<dbReference type="InterPro" id="IPR038488">
    <property type="entry name" value="Integrase_DNA-bd_sf"/>
</dbReference>
<reference evidence="8 9" key="1">
    <citation type="submission" date="2023-07" db="EMBL/GenBank/DDBJ databases">
        <title>Genomic Encyclopedia of Type Strains, Phase IV (KMG-IV): sequencing the most valuable type-strain genomes for metagenomic binning, comparative biology and taxonomic classification.</title>
        <authorList>
            <person name="Goeker M."/>
        </authorList>
    </citation>
    <scope>NUCLEOTIDE SEQUENCE [LARGE SCALE GENOMIC DNA]</scope>
    <source>
        <strain evidence="8 9">B6-8</strain>
    </source>
</reference>
<dbReference type="PANTHER" id="PTHR30629">
    <property type="entry name" value="PROPHAGE INTEGRASE"/>
    <property type="match status" value="1"/>
</dbReference>
<evidence type="ECO:0000313" key="8">
    <source>
        <dbReference type="EMBL" id="MDQ0436474.1"/>
    </source>
</evidence>
<keyword evidence="3 5" id="KW-0238">DNA-binding</keyword>
<evidence type="ECO:0000256" key="2">
    <source>
        <dbReference type="ARBA" id="ARBA00022908"/>
    </source>
</evidence>
<comment type="caution">
    <text evidence="8">The sequence shown here is derived from an EMBL/GenBank/DDBJ whole genome shotgun (WGS) entry which is preliminary data.</text>
</comment>
<dbReference type="Pfam" id="PF00589">
    <property type="entry name" value="Phage_integrase"/>
    <property type="match status" value="1"/>
</dbReference>
<dbReference type="InterPro" id="IPR050808">
    <property type="entry name" value="Phage_Integrase"/>
</dbReference>
<dbReference type="Gene3D" id="1.10.443.10">
    <property type="entry name" value="Intergrase catalytic core"/>
    <property type="match status" value="1"/>
</dbReference>
<dbReference type="InterPro" id="IPR025166">
    <property type="entry name" value="Integrase_DNA_bind_dom"/>
</dbReference>
<dbReference type="SUPFAM" id="SSF56349">
    <property type="entry name" value="DNA breaking-rejoining enzymes"/>
    <property type="match status" value="1"/>
</dbReference>
<dbReference type="PROSITE" id="PS51900">
    <property type="entry name" value="CB"/>
    <property type="match status" value="1"/>
</dbReference>
<dbReference type="InterPro" id="IPR044068">
    <property type="entry name" value="CB"/>
</dbReference>
<dbReference type="InterPro" id="IPR013762">
    <property type="entry name" value="Integrase-like_cat_sf"/>
</dbReference>
<dbReference type="CDD" id="cd00801">
    <property type="entry name" value="INT_P4_C"/>
    <property type="match status" value="1"/>
</dbReference>
<gene>
    <name evidence="8" type="ORF">QO014_000844</name>
</gene>
<evidence type="ECO:0000259" key="6">
    <source>
        <dbReference type="PROSITE" id="PS51898"/>
    </source>
</evidence>
<dbReference type="EMBL" id="JAUSVO010000001">
    <property type="protein sequence ID" value="MDQ0436474.1"/>
    <property type="molecule type" value="Genomic_DNA"/>
</dbReference>
<evidence type="ECO:0000256" key="4">
    <source>
        <dbReference type="ARBA" id="ARBA00023172"/>
    </source>
</evidence>
<comment type="similarity">
    <text evidence="1">Belongs to the 'phage' integrase family.</text>
</comment>
<evidence type="ECO:0000256" key="1">
    <source>
        <dbReference type="ARBA" id="ARBA00008857"/>
    </source>
</evidence>
<evidence type="ECO:0000313" key="9">
    <source>
        <dbReference type="Proteomes" id="UP001241603"/>
    </source>
</evidence>
<dbReference type="Pfam" id="PF22022">
    <property type="entry name" value="Phage_int_M"/>
    <property type="match status" value="1"/>
</dbReference>
<dbReference type="InterPro" id="IPR053876">
    <property type="entry name" value="Phage_int_M"/>
</dbReference>
<keyword evidence="2" id="KW-0229">DNA integration</keyword>
<evidence type="ECO:0000256" key="5">
    <source>
        <dbReference type="PROSITE-ProRule" id="PRU01248"/>
    </source>
</evidence>
<feature type="domain" description="Core-binding (CB)" evidence="7">
    <location>
        <begin position="161"/>
        <end position="240"/>
    </location>
</feature>
<dbReference type="PROSITE" id="PS51898">
    <property type="entry name" value="TYR_RECOMBINASE"/>
    <property type="match status" value="1"/>
</dbReference>
<accession>A0ABU0H2E1</accession>
<feature type="domain" description="Tyr recombinase" evidence="6">
    <location>
        <begin position="263"/>
        <end position="448"/>
    </location>
</feature>
<protein>
    <submittedName>
        <fullName evidence="8">Integrase</fullName>
    </submittedName>
</protein>
<dbReference type="Pfam" id="PF13356">
    <property type="entry name" value="Arm-DNA-bind_3"/>
    <property type="match status" value="1"/>
</dbReference>
<dbReference type="Gene3D" id="3.30.160.390">
    <property type="entry name" value="Integrase, DNA-binding domain"/>
    <property type="match status" value="1"/>
</dbReference>
<evidence type="ECO:0000259" key="7">
    <source>
        <dbReference type="PROSITE" id="PS51900"/>
    </source>
</evidence>
<sequence>MRRYAFFASRQIFTLPSGQKPKRSVKNQANSLIYKGYSQRLTVSDLTVKLTSKKAFSIVNEAVPMLTDMAIKRLKPKDKLYKVADRDGMYVSVATTGQITFRYDYRLNGRRETLTIGPYGSDGLTLAEARERCIAARKLVAEGLSPAHEKQRDKRRKAMERSFGAVSGIWIKEARMAESTRSMRKAILDRDILPAWKNRLLTEVTPDDLRQLCAKVKERGAPATAIHARDIVKQIFAFAILHGEKVPNPADEVGPASIATFQPKDRALSPAEITIMLQQVEHVPTLPTIRLGLRLILLTMVRKSELQDAIWDEVDFENAVWTIPKERMKRSKAHNVYLSQQSLDILIALKTCAGNSRYLLPSRYDADAPMSRATFNRVTTAVVVRAKKEGLPLEPFTVHDLRRTGSTLLNEMGFNSDWIEKCLAHEDGRSSRGVYNKAEYEPQRRHMLQEWADMIDAWVNGVKRAPTLLPPSMVLIGAEAAR</sequence>
<dbReference type="InterPro" id="IPR002104">
    <property type="entry name" value="Integrase_catalytic"/>
</dbReference>
<dbReference type="InterPro" id="IPR011010">
    <property type="entry name" value="DNA_brk_join_enz"/>
</dbReference>
<dbReference type="InterPro" id="IPR010998">
    <property type="entry name" value="Integrase_recombinase_N"/>
</dbReference>